<dbReference type="PROSITE" id="PS01105">
    <property type="entry name" value="RIBOSOMAL_L35AE"/>
    <property type="match status" value="1"/>
</dbReference>
<keyword evidence="10" id="KW-0687">Ribonucleoprotein</keyword>
<dbReference type="Gene3D" id="2.40.10.190">
    <property type="entry name" value="translation elongation factor selb, chain A, domain 4"/>
    <property type="match status" value="1"/>
</dbReference>
<dbReference type="InterPro" id="IPR038661">
    <property type="entry name" value="Ribosomal_eL33_sf"/>
</dbReference>
<evidence type="ECO:0000256" key="10">
    <source>
        <dbReference type="ARBA" id="ARBA00023274"/>
    </source>
</evidence>
<dbReference type="Gene3D" id="2.10.110.10">
    <property type="entry name" value="Cysteine Rich Protein"/>
    <property type="match status" value="2"/>
</dbReference>
<dbReference type="InterPro" id="IPR009000">
    <property type="entry name" value="Transl_B-barrel_sf"/>
</dbReference>
<keyword evidence="4 11" id="KW-0479">Metal-binding</keyword>
<dbReference type="GO" id="GO:0005856">
    <property type="term" value="C:cytoskeleton"/>
    <property type="evidence" value="ECO:0007669"/>
    <property type="project" value="UniProtKB-SubCell"/>
</dbReference>
<dbReference type="SUPFAM" id="SSF57716">
    <property type="entry name" value="Glucocorticoid receptor-like (DNA-binding domain)"/>
    <property type="match status" value="4"/>
</dbReference>
<evidence type="ECO:0000256" key="4">
    <source>
        <dbReference type="ARBA" id="ARBA00022723"/>
    </source>
</evidence>
<evidence type="ECO:0000256" key="5">
    <source>
        <dbReference type="ARBA" id="ARBA00022833"/>
    </source>
</evidence>
<dbReference type="PANTHER" id="PTHR24206">
    <property type="entry name" value="OS06G0237300 PROTEIN"/>
    <property type="match status" value="1"/>
</dbReference>
<gene>
    <name evidence="13" type="ORF">DARMORV10_C04P36580.1</name>
</gene>
<dbReference type="Proteomes" id="UP001295469">
    <property type="component" value="Chromosome C04"/>
</dbReference>
<keyword evidence="5 11" id="KW-0862">Zinc</keyword>
<evidence type="ECO:0000256" key="8">
    <source>
        <dbReference type="ARBA" id="ARBA00023203"/>
    </source>
</evidence>
<feature type="domain" description="LIM zinc-binding" evidence="12">
    <location>
        <begin position="201"/>
        <end position="261"/>
    </location>
</feature>
<keyword evidence="8" id="KW-0009">Actin-binding</keyword>
<evidence type="ECO:0000313" key="13">
    <source>
        <dbReference type="EMBL" id="CAF1851252.1"/>
    </source>
</evidence>
<dbReference type="GO" id="GO:0003735">
    <property type="term" value="F:structural constituent of ribosome"/>
    <property type="evidence" value="ECO:0007669"/>
    <property type="project" value="InterPro"/>
</dbReference>
<dbReference type="CDD" id="cd09440">
    <property type="entry name" value="LIM1_SF3"/>
    <property type="match status" value="1"/>
</dbReference>
<dbReference type="GO" id="GO:0006412">
    <property type="term" value="P:translation"/>
    <property type="evidence" value="ECO:0007669"/>
    <property type="project" value="InterPro"/>
</dbReference>
<evidence type="ECO:0000256" key="11">
    <source>
        <dbReference type="PROSITE-ProRule" id="PRU00125"/>
    </source>
</evidence>
<comment type="subcellular location">
    <subcellularLocation>
        <location evidence="1">Cytoplasm</location>
        <location evidence="1">Cytoskeleton</location>
    </subcellularLocation>
</comment>
<dbReference type="GO" id="GO:0051015">
    <property type="term" value="F:actin filament binding"/>
    <property type="evidence" value="ECO:0007669"/>
    <property type="project" value="UniProtKB-ARBA"/>
</dbReference>
<reference evidence="13" key="1">
    <citation type="submission" date="2021-01" db="EMBL/GenBank/DDBJ databases">
        <authorList>
            <consortium name="Genoscope - CEA"/>
            <person name="William W."/>
        </authorList>
    </citation>
    <scope>NUCLEOTIDE SEQUENCE</scope>
</reference>
<organism evidence="13">
    <name type="scientific">Brassica napus</name>
    <name type="common">Rape</name>
    <dbReference type="NCBI Taxonomy" id="3708"/>
    <lineage>
        <taxon>Eukaryota</taxon>
        <taxon>Viridiplantae</taxon>
        <taxon>Streptophyta</taxon>
        <taxon>Embryophyta</taxon>
        <taxon>Tracheophyta</taxon>
        <taxon>Spermatophyta</taxon>
        <taxon>Magnoliopsida</taxon>
        <taxon>eudicotyledons</taxon>
        <taxon>Gunneridae</taxon>
        <taxon>Pentapetalae</taxon>
        <taxon>rosids</taxon>
        <taxon>malvids</taxon>
        <taxon>Brassicales</taxon>
        <taxon>Brassicaceae</taxon>
        <taxon>Brassiceae</taxon>
        <taxon>Brassica</taxon>
    </lineage>
</organism>
<evidence type="ECO:0000259" key="12">
    <source>
        <dbReference type="PROSITE" id="PS50023"/>
    </source>
</evidence>
<keyword evidence="6" id="KW-0689">Ribosomal protein</keyword>
<evidence type="ECO:0000256" key="1">
    <source>
        <dbReference type="ARBA" id="ARBA00004245"/>
    </source>
</evidence>
<dbReference type="GO" id="GO:0046872">
    <property type="term" value="F:metal ion binding"/>
    <property type="evidence" value="ECO:0007669"/>
    <property type="project" value="UniProtKB-KW"/>
</dbReference>
<keyword evidence="9" id="KW-0206">Cytoskeleton</keyword>
<evidence type="ECO:0000256" key="6">
    <source>
        <dbReference type="ARBA" id="ARBA00022980"/>
    </source>
</evidence>
<keyword evidence="9" id="KW-0963">Cytoplasm</keyword>
<feature type="domain" description="LIM zinc-binding" evidence="12">
    <location>
        <begin position="103"/>
        <end position="163"/>
    </location>
</feature>
<dbReference type="SUPFAM" id="SSF50447">
    <property type="entry name" value="Translation proteins"/>
    <property type="match status" value="1"/>
</dbReference>
<dbReference type="InterPro" id="IPR018266">
    <property type="entry name" value="Ribosomal_eL33_CS"/>
</dbReference>
<comment type="similarity">
    <text evidence="2">Belongs to the eukaryotic ribosomal protein eL33 family.</text>
</comment>
<dbReference type="Pfam" id="PF00412">
    <property type="entry name" value="LIM"/>
    <property type="match status" value="2"/>
</dbReference>
<evidence type="ECO:0000256" key="7">
    <source>
        <dbReference type="ARBA" id="ARBA00023038"/>
    </source>
</evidence>
<dbReference type="CDD" id="cd09441">
    <property type="entry name" value="LIM2_SF3"/>
    <property type="match status" value="1"/>
</dbReference>
<dbReference type="FunFam" id="2.10.110.10:FF:000002">
    <property type="entry name" value="LIM domain and actin-binding 1"/>
    <property type="match status" value="2"/>
</dbReference>
<protein>
    <submittedName>
        <fullName evidence="13">(rape) hypothetical protein</fullName>
    </submittedName>
</protein>
<evidence type="ECO:0000256" key="3">
    <source>
        <dbReference type="ARBA" id="ARBA00011385"/>
    </source>
</evidence>
<accession>A0A816JJL4</accession>
<dbReference type="InterPro" id="IPR001781">
    <property type="entry name" value="Znf_LIM"/>
</dbReference>
<comment type="subunit">
    <text evidence="3">Interacts with F-actin.</text>
</comment>
<name>A0A816JJL4_BRANA</name>
<keyword evidence="7 11" id="KW-0440">LIM domain</keyword>
<dbReference type="PROSITE" id="PS50023">
    <property type="entry name" value="LIM_DOMAIN_2"/>
    <property type="match status" value="2"/>
</dbReference>
<dbReference type="EMBL" id="HG994368">
    <property type="protein sequence ID" value="CAF1851252.1"/>
    <property type="molecule type" value="Genomic_DNA"/>
</dbReference>
<dbReference type="GO" id="GO:0005840">
    <property type="term" value="C:ribosome"/>
    <property type="evidence" value="ECO:0007669"/>
    <property type="project" value="UniProtKB-KW"/>
</dbReference>
<dbReference type="Pfam" id="PF01247">
    <property type="entry name" value="Ribosomal_L35Ae"/>
    <property type="match status" value="1"/>
</dbReference>
<evidence type="ECO:0000256" key="2">
    <source>
        <dbReference type="ARBA" id="ARBA00009269"/>
    </source>
</evidence>
<sequence>MYLFRSKSNQYPNTSLIQIEGVNTTEEVNWYKGKRMAYIYKAKTKKNGSHYRCIWGKVARPHGNSGVVRAKFTSNLPPKSMEKKGQRQKGVEGRMSSFTGTQQKCKACEKTVYPVELLSADGVSYHKSCFKCSHCKSRLQLSRYSSMEGVLYCKPHYEQLFKESGSFTKNFQSPAKPAEKSNPELTRTPSRVAGMFSGTQEKCATCSKTVYPIEKVTVESQTYHKSCFKCSHGGCPISPSNYAALEGILYCKHHFAQLFKEKGSYNHLIKSASIKRSAAAAVAAGTPATAVPES</sequence>
<evidence type="ECO:0000256" key="9">
    <source>
        <dbReference type="ARBA" id="ARBA00023212"/>
    </source>
</evidence>
<dbReference type="GO" id="GO:1990904">
    <property type="term" value="C:ribonucleoprotein complex"/>
    <property type="evidence" value="ECO:0007669"/>
    <property type="project" value="UniProtKB-KW"/>
</dbReference>
<dbReference type="InterPro" id="IPR001780">
    <property type="entry name" value="Ribosomal_eL33"/>
</dbReference>
<proteinExistence type="inferred from homology"/>
<dbReference type="SMART" id="SM00132">
    <property type="entry name" value="LIM"/>
    <property type="match status" value="2"/>
</dbReference>
<dbReference type="PROSITE" id="PS00478">
    <property type="entry name" value="LIM_DOMAIN_1"/>
    <property type="match status" value="1"/>
</dbReference>
<dbReference type="AlphaFoldDB" id="A0A816JJL4"/>
<dbReference type="GO" id="GO:0051017">
    <property type="term" value="P:actin filament bundle assembly"/>
    <property type="evidence" value="ECO:0007669"/>
    <property type="project" value="UniProtKB-ARBA"/>
</dbReference>